<dbReference type="EMBL" id="CP111012">
    <property type="protein sequence ID" value="WAQ94812.1"/>
    <property type="molecule type" value="Genomic_DNA"/>
</dbReference>
<feature type="compositionally biased region" description="Polar residues" evidence="1">
    <location>
        <begin position="113"/>
        <end position="149"/>
    </location>
</feature>
<feature type="compositionally biased region" description="Basic and acidic residues" evidence="1">
    <location>
        <begin position="543"/>
        <end position="565"/>
    </location>
</feature>
<keyword evidence="2" id="KW-1133">Transmembrane helix</keyword>
<feature type="compositionally biased region" description="Basic and acidic residues" evidence="1">
    <location>
        <begin position="353"/>
        <end position="367"/>
    </location>
</feature>
<feature type="region of interest" description="Disordered" evidence="1">
    <location>
        <begin position="502"/>
        <end position="567"/>
    </location>
</feature>
<feature type="transmembrane region" description="Helical" evidence="2">
    <location>
        <begin position="34"/>
        <end position="54"/>
    </location>
</feature>
<feature type="region of interest" description="Disordered" evidence="1">
    <location>
        <begin position="590"/>
        <end position="689"/>
    </location>
</feature>
<feature type="compositionally biased region" description="Polar residues" evidence="1">
    <location>
        <begin position="752"/>
        <end position="766"/>
    </location>
</feature>
<feature type="domain" description="VLIG-type G" evidence="4">
    <location>
        <begin position="1137"/>
        <end position="1327"/>
    </location>
</feature>
<dbReference type="Proteomes" id="UP001164746">
    <property type="component" value="Chromosome 1"/>
</dbReference>
<feature type="compositionally biased region" description="Basic and acidic residues" evidence="1">
    <location>
        <begin position="590"/>
        <end position="612"/>
    </location>
</feature>
<dbReference type="InterPro" id="IPR052986">
    <property type="entry name" value="VLIG_GTPase"/>
</dbReference>
<dbReference type="InterPro" id="IPR030383">
    <property type="entry name" value="G_VLIG_dom"/>
</dbReference>
<feature type="compositionally biased region" description="Basic and acidic residues" evidence="1">
    <location>
        <begin position="80"/>
        <end position="94"/>
    </location>
</feature>
<feature type="compositionally biased region" description="Basic and acidic residues" evidence="1">
    <location>
        <begin position="193"/>
        <end position="205"/>
    </location>
</feature>
<feature type="region of interest" description="Disordered" evidence="1">
    <location>
        <begin position="280"/>
        <end position="463"/>
    </location>
</feature>
<feature type="region of interest" description="Disordered" evidence="1">
    <location>
        <begin position="56"/>
        <end position="205"/>
    </location>
</feature>
<evidence type="ECO:0000313" key="5">
    <source>
        <dbReference type="EMBL" id="WAQ94812.1"/>
    </source>
</evidence>
<evidence type="ECO:0000256" key="1">
    <source>
        <dbReference type="SAM" id="MobiDB-lite"/>
    </source>
</evidence>
<evidence type="ECO:0000313" key="6">
    <source>
        <dbReference type="Proteomes" id="UP001164746"/>
    </source>
</evidence>
<feature type="compositionally biased region" description="Basic and acidic residues" evidence="1">
    <location>
        <begin position="323"/>
        <end position="343"/>
    </location>
</feature>
<proteinExistence type="predicted"/>
<feature type="compositionally biased region" description="Polar residues" evidence="1">
    <location>
        <begin position="435"/>
        <end position="448"/>
    </location>
</feature>
<feature type="compositionally biased region" description="Basic and acidic residues" evidence="1">
    <location>
        <begin position="170"/>
        <end position="181"/>
    </location>
</feature>
<reference evidence="5" key="1">
    <citation type="submission" date="2022-11" db="EMBL/GenBank/DDBJ databases">
        <title>Centuries of genome instability and evolution in soft-shell clam transmissible cancer (bioRxiv).</title>
        <authorList>
            <person name="Hart S.F.M."/>
            <person name="Yonemitsu M.A."/>
            <person name="Giersch R.M."/>
            <person name="Beal B.F."/>
            <person name="Arriagada G."/>
            <person name="Davis B.W."/>
            <person name="Ostrander E.A."/>
            <person name="Goff S.P."/>
            <person name="Metzger M.J."/>
        </authorList>
    </citation>
    <scope>NUCLEOTIDE SEQUENCE</scope>
    <source>
        <strain evidence="5">MELC-2E11</strain>
        <tissue evidence="5">Siphon/mantle</tissue>
    </source>
</reference>
<protein>
    <submittedName>
        <fullName evidence="5">GVIN1-like protein</fullName>
    </submittedName>
</protein>
<feature type="domain" description="Up-regulator of cell proliferation-like" evidence="3">
    <location>
        <begin position="798"/>
        <end position="1089"/>
    </location>
</feature>
<accession>A0ABY7DAY5</accession>
<dbReference type="Pfam" id="PF25683">
    <property type="entry name" value="URGCP_GTPase"/>
    <property type="match status" value="1"/>
</dbReference>
<feature type="compositionally biased region" description="Acidic residues" evidence="1">
    <location>
        <begin position="69"/>
        <end position="79"/>
    </location>
</feature>
<dbReference type="PANTHER" id="PTHR14819">
    <property type="entry name" value="GTP-BINDING"/>
    <property type="match status" value="1"/>
</dbReference>
<dbReference type="InterPro" id="IPR057365">
    <property type="entry name" value="URGCP"/>
</dbReference>
<feature type="compositionally biased region" description="Acidic residues" evidence="1">
    <location>
        <begin position="159"/>
        <end position="169"/>
    </location>
</feature>
<feature type="compositionally biased region" description="Basic and acidic residues" evidence="1">
    <location>
        <begin position="412"/>
        <end position="434"/>
    </location>
</feature>
<evidence type="ECO:0000259" key="3">
    <source>
        <dbReference type="Pfam" id="PF25496"/>
    </source>
</evidence>
<keyword evidence="6" id="KW-1185">Reference proteome</keyword>
<organism evidence="5 6">
    <name type="scientific">Mya arenaria</name>
    <name type="common">Soft-shell clam</name>
    <dbReference type="NCBI Taxonomy" id="6604"/>
    <lineage>
        <taxon>Eukaryota</taxon>
        <taxon>Metazoa</taxon>
        <taxon>Spiralia</taxon>
        <taxon>Lophotrochozoa</taxon>
        <taxon>Mollusca</taxon>
        <taxon>Bivalvia</taxon>
        <taxon>Autobranchia</taxon>
        <taxon>Heteroconchia</taxon>
        <taxon>Euheterodonta</taxon>
        <taxon>Imparidentia</taxon>
        <taxon>Neoheterodontei</taxon>
        <taxon>Myida</taxon>
        <taxon>Myoidea</taxon>
        <taxon>Myidae</taxon>
        <taxon>Mya</taxon>
    </lineage>
</organism>
<feature type="compositionally biased region" description="Basic and acidic residues" evidence="1">
    <location>
        <begin position="302"/>
        <end position="313"/>
    </location>
</feature>
<feature type="compositionally biased region" description="Basic and acidic residues" evidence="1">
    <location>
        <begin position="656"/>
        <end position="682"/>
    </location>
</feature>
<feature type="compositionally biased region" description="Polar residues" evidence="1">
    <location>
        <begin position="615"/>
        <end position="632"/>
    </location>
</feature>
<dbReference type="Pfam" id="PF25496">
    <property type="entry name" value="URGCP"/>
    <property type="match status" value="1"/>
</dbReference>
<keyword evidence="2" id="KW-0812">Transmembrane</keyword>
<feature type="region of interest" description="Disordered" evidence="1">
    <location>
        <begin position="752"/>
        <end position="779"/>
    </location>
</feature>
<dbReference type="PANTHER" id="PTHR14819:SF25">
    <property type="entry name" value="CHROMOSOME UNDETERMINED SCAFFOLD_52, WHOLE GENOME SHOTGUN SEQUENCE"/>
    <property type="match status" value="1"/>
</dbReference>
<evidence type="ECO:0000256" key="2">
    <source>
        <dbReference type="SAM" id="Phobius"/>
    </source>
</evidence>
<evidence type="ECO:0000259" key="4">
    <source>
        <dbReference type="Pfam" id="PF25683"/>
    </source>
</evidence>
<feature type="compositionally biased region" description="Polar residues" evidence="1">
    <location>
        <begin position="289"/>
        <end position="298"/>
    </location>
</feature>
<keyword evidence="2" id="KW-0472">Membrane</keyword>
<name>A0ABY7DAY5_MYAAR</name>
<sequence length="1373" mass="156879">MGVDIQTYRVRIGTNKFANGTDVVLLQRCVNFSAGLKAVGAVTFIVMLLLMAGIEPNPGPPKKGMQTISDEDSSGDEEERQLKAERAQKKEMRRIQRQQKQLQQEQQTDKTENISSNIVRATTRQHTAPNGPINQQSPCTIGDANNTQKESGEPGFETTSDEDSSDDEEARQLKAERAQKKEMKRLKGQLENIQKDQHSYTKEDISSKIVHVTTTQHKEPNVPVKHQSAFTKSDVFPAKKVSGVTGLQTLSDEDSLDDKETRQLNAEMAQKMEMIRLKRKQEKMHNDRSNIVQGMQTVSDEDSSKDKEARQLKTELAQNIEMRPLKRQQEKMQKKPHTDKAEDISSNVVQGNKMEKTRISSQQEKKEKKPHTVKTEEFSSNIVEGVQTVSDEDSSEDKEARQLKTELAQNIEMRRPKRQQEKMQKEPHTDKAEDISSNVVQGNVINSTQRKKPNVPAKHQSTFAKSDAFPTKSIVISSGTYALIHKLQKIFLQTLTTTQHKKPNFPAKHQSTLTKSDAFPTKKESGVQGVQMISDENSSDDEETKRFKAEQEKMDKEPHTDKPEDIYSTSNIVQDLQTISDEGYADVDEARQLKSELSQKKEMRRKEPHTDITEEISSNIVQVTTTQSTLTKSDAFPTEKESGVQGVQMLSDENSSDDKETKHFKAEQDKMEKEPHGDKTEDISSTSNIVQERREDIPKLLRRLGLEEHSRHKPITVKEAVVVNTKELNTEEMPLSQKPWVMLRGIISVNSNARDNNSTMHTSNSRESPEPPAHTKGNIRSRFGKAKTKPVSKPDVVSQMDIFMATYLCCEPKLRQILFRNMFLCKQAIPFIYNELHSAKYSVAVWPLKPLVFYTGTAMFKEEHVLDMKTRVVSFARIGRPKVSKSQMLNCIISNESNAYATFYAHDCPGGMIPREIVGFVEMFWLQQSTNTALPNNIPLTLLNIRGDIRNDISRTCVDFIESISDCIILFLDTTQRKEVLTFFKRKLPACRLILYFTDCLSENNNEETFADIEEILNVLHLPDESIQEHSLDKNFFHNTTDLVKHIFKYVRTSEDICVLNRIKSVCNAHIKLDTDNEQCKQGTELALEVLKVMKTELICKIEQEKTLSSDICLFKYCKQYLTPVSYCVTKKLSQVLKERKRAHALENKSSLDEKVLQLRSEQLQITDTVKTFILCLSKANRSPIIRQYFLANLRALLYNESKSFLPSMKIEKSKVRSDYIDLKAKDPDKKENIERLQNCLAMLDLDIENATFGVEHLFREVGHICDSSQHNQTCLTDLPSTEDIASTVADLVLDGETLEIIDGDNVFLASKWIAMVFNEIDKKNENWTSYDIKCSRTSELRQINYVKFYVWNSFHCQLRSLHKRNKRTTIAC</sequence>
<gene>
    <name evidence="5" type="ORF">MAR_007283</name>
</gene>